<accession>A0A1C0ABK1</accession>
<feature type="coiled-coil region" evidence="1">
    <location>
        <begin position="248"/>
        <end position="278"/>
    </location>
</feature>
<evidence type="ECO:0000313" key="3">
    <source>
        <dbReference type="EMBL" id="OCL27753.1"/>
    </source>
</evidence>
<sequence>MIYKEYGKTGKKLSALGFGGMRFDTKNKSIEENAQIVRRASELGINYFDTAPDYCDSKSEIIYGEAFKDMPNDFYISTKSMVTKDPRADDLRKRVETSLKRMNVDKIDFLHMWCILDLDMYKQVIKKGGPYEGALKLKEEGLIDHLVFSTHANGDEIVQIINDDLFEGVLLGYNASNFAYREKGLKAAYKKGLGVVTMNPLGGGVIPQNPDFYSFIKQNPEDSVAQGALKFNMAHKEITVTLAGINNIKELEENVAAVNSLEELTEQKVEEIKSYLKERLDKLCTGCGYCLGCPVDIYIPAYMMAYNEMIIYDDKDILGDKVNGRRNWGPLKSRPESRAENCIECGLCEEQCTQHLPIIDRLKECAPVEKY</sequence>
<protein>
    <submittedName>
        <fullName evidence="3">Aldo/keto reductase</fullName>
    </submittedName>
</protein>
<dbReference type="Gene3D" id="3.20.20.100">
    <property type="entry name" value="NADP-dependent oxidoreductase domain"/>
    <property type="match status" value="1"/>
</dbReference>
<dbReference type="PANTHER" id="PTHR43312">
    <property type="entry name" value="D-THREO-ALDOSE 1-DEHYDROGENASE"/>
    <property type="match status" value="1"/>
</dbReference>
<dbReference type="SUPFAM" id="SSF54862">
    <property type="entry name" value="4Fe-4S ferredoxins"/>
    <property type="match status" value="1"/>
</dbReference>
<proteinExistence type="predicted"/>
<keyword evidence="4" id="KW-1185">Reference proteome</keyword>
<dbReference type="PANTHER" id="PTHR43312:SF1">
    <property type="entry name" value="NADP-DEPENDENT OXIDOREDUCTASE DOMAIN-CONTAINING PROTEIN"/>
    <property type="match status" value="1"/>
</dbReference>
<dbReference type="OrthoDB" id="9773828at2"/>
<dbReference type="Pfam" id="PF13187">
    <property type="entry name" value="Fer4_9"/>
    <property type="match status" value="1"/>
</dbReference>
<dbReference type="InterPro" id="IPR036812">
    <property type="entry name" value="NAD(P)_OxRdtase_dom_sf"/>
</dbReference>
<reference evidence="4" key="1">
    <citation type="submission" date="2016-07" db="EMBL/GenBank/DDBJ databases">
        <authorList>
            <person name="Florea S."/>
            <person name="Webb J.S."/>
            <person name="Jaromczyk J."/>
            <person name="Schardl C.L."/>
        </authorList>
    </citation>
    <scope>NUCLEOTIDE SEQUENCE [LARGE SCALE GENOMIC DNA]</scope>
    <source>
        <strain evidence="4">Z6</strain>
    </source>
</reference>
<dbReference type="InterPro" id="IPR053135">
    <property type="entry name" value="AKR2_Oxidoreductase"/>
</dbReference>
<dbReference type="PROSITE" id="PS51379">
    <property type="entry name" value="4FE4S_FER_2"/>
    <property type="match status" value="1"/>
</dbReference>
<name>A0A1C0ABK1_9FIRM</name>
<evidence type="ECO:0000256" key="1">
    <source>
        <dbReference type="SAM" id="Coils"/>
    </source>
</evidence>
<dbReference type="EMBL" id="LWDV01000007">
    <property type="protein sequence ID" value="OCL27753.1"/>
    <property type="molecule type" value="Genomic_DNA"/>
</dbReference>
<dbReference type="InterPro" id="IPR023210">
    <property type="entry name" value="NADP_OxRdtase_dom"/>
</dbReference>
<dbReference type="Proteomes" id="UP000093514">
    <property type="component" value="Unassembled WGS sequence"/>
</dbReference>
<evidence type="ECO:0000259" key="2">
    <source>
        <dbReference type="PROSITE" id="PS51379"/>
    </source>
</evidence>
<dbReference type="Pfam" id="PF00248">
    <property type="entry name" value="Aldo_ket_red"/>
    <property type="match status" value="1"/>
</dbReference>
<dbReference type="InterPro" id="IPR017896">
    <property type="entry name" value="4Fe4S_Fe-S-bd"/>
</dbReference>
<feature type="domain" description="4Fe-4S ferredoxin-type" evidence="2">
    <location>
        <begin position="333"/>
        <end position="362"/>
    </location>
</feature>
<keyword evidence="1" id="KW-0175">Coiled coil</keyword>
<reference evidence="3 4" key="2">
    <citation type="submission" date="2016-08" db="EMBL/GenBank/DDBJ databases">
        <title>Orenia metallireducens sp. nov. strain Z6, a Novel Metal-reducing Firmicute from the Deep Subsurface.</title>
        <authorList>
            <person name="Maxim B.I."/>
            <person name="Kenneth K."/>
            <person name="Flynn T.M."/>
            <person name="Oloughlin E.J."/>
            <person name="Locke R.A."/>
            <person name="Weber J.R."/>
            <person name="Egan S.M."/>
            <person name="Mackie R.I."/>
            <person name="Cann I.K."/>
        </authorList>
    </citation>
    <scope>NUCLEOTIDE SEQUENCE [LARGE SCALE GENOMIC DNA]</scope>
    <source>
        <strain evidence="3 4">Z6</strain>
    </source>
</reference>
<dbReference type="CDD" id="cd19096">
    <property type="entry name" value="AKR_Fe-S_oxidoreductase"/>
    <property type="match status" value="1"/>
</dbReference>
<dbReference type="RefSeq" id="WP_068715811.1">
    <property type="nucleotide sequence ID" value="NZ_LWDV01000007.1"/>
</dbReference>
<comment type="caution">
    <text evidence="3">The sequence shown here is derived from an EMBL/GenBank/DDBJ whole genome shotgun (WGS) entry which is preliminary data.</text>
</comment>
<dbReference type="SUPFAM" id="SSF51430">
    <property type="entry name" value="NAD(P)-linked oxidoreductase"/>
    <property type="match status" value="1"/>
</dbReference>
<organism evidence="3 4">
    <name type="scientific">Orenia metallireducens</name>
    <dbReference type="NCBI Taxonomy" id="1413210"/>
    <lineage>
        <taxon>Bacteria</taxon>
        <taxon>Bacillati</taxon>
        <taxon>Bacillota</taxon>
        <taxon>Clostridia</taxon>
        <taxon>Halanaerobiales</taxon>
        <taxon>Halobacteroidaceae</taxon>
        <taxon>Orenia</taxon>
    </lineage>
</organism>
<dbReference type="AlphaFoldDB" id="A0A1C0ABK1"/>
<evidence type="ECO:0000313" key="4">
    <source>
        <dbReference type="Proteomes" id="UP000093514"/>
    </source>
</evidence>
<gene>
    <name evidence="3" type="ORF">U472_04165</name>
</gene>